<name>A0AAW1LZ29_POPJA</name>
<sequence>MSKGRELSEGKRAQTLLLSGEGLSQVAIAKKLQRSLCAVQMTIERSKDTGQLRSRPGVENETLLIDMIVGYIKRFSQIAVKVLRIYPMHYKPHIMFIYRLERLADDWER</sequence>
<dbReference type="Gene3D" id="1.10.10.10">
    <property type="entry name" value="Winged helix-like DNA-binding domain superfamily/Winged helix DNA-binding domain"/>
    <property type="match status" value="1"/>
</dbReference>
<comment type="caution">
    <text evidence="1">The sequence shown here is derived from an EMBL/GenBank/DDBJ whole genome shotgun (WGS) entry which is preliminary data.</text>
</comment>
<accession>A0AAW1LZ29</accession>
<reference evidence="1 2" key="1">
    <citation type="journal article" date="2024" name="BMC Genomics">
        <title>De novo assembly and annotation of Popillia japonica's genome with initial clues to its potential as an invasive pest.</title>
        <authorList>
            <person name="Cucini C."/>
            <person name="Boschi S."/>
            <person name="Funari R."/>
            <person name="Cardaioli E."/>
            <person name="Iannotti N."/>
            <person name="Marturano G."/>
            <person name="Paoli F."/>
            <person name="Bruttini M."/>
            <person name="Carapelli A."/>
            <person name="Frati F."/>
            <person name="Nardi F."/>
        </authorList>
    </citation>
    <scope>NUCLEOTIDE SEQUENCE [LARGE SCALE GENOMIC DNA]</scope>
    <source>
        <strain evidence="1">DMR45628</strain>
    </source>
</reference>
<keyword evidence="2" id="KW-1185">Reference proteome</keyword>
<evidence type="ECO:0000313" key="2">
    <source>
        <dbReference type="Proteomes" id="UP001458880"/>
    </source>
</evidence>
<proteinExistence type="predicted"/>
<dbReference type="Proteomes" id="UP001458880">
    <property type="component" value="Unassembled WGS sequence"/>
</dbReference>
<evidence type="ECO:0000313" key="1">
    <source>
        <dbReference type="EMBL" id="KAK9739060.1"/>
    </source>
</evidence>
<protein>
    <recommendedName>
        <fullName evidence="3">Transposase IS30-like HTH domain-containing protein</fullName>
    </recommendedName>
</protein>
<organism evidence="1 2">
    <name type="scientific">Popillia japonica</name>
    <name type="common">Japanese beetle</name>
    <dbReference type="NCBI Taxonomy" id="7064"/>
    <lineage>
        <taxon>Eukaryota</taxon>
        <taxon>Metazoa</taxon>
        <taxon>Ecdysozoa</taxon>
        <taxon>Arthropoda</taxon>
        <taxon>Hexapoda</taxon>
        <taxon>Insecta</taxon>
        <taxon>Pterygota</taxon>
        <taxon>Neoptera</taxon>
        <taxon>Endopterygota</taxon>
        <taxon>Coleoptera</taxon>
        <taxon>Polyphaga</taxon>
        <taxon>Scarabaeiformia</taxon>
        <taxon>Scarabaeidae</taxon>
        <taxon>Rutelinae</taxon>
        <taxon>Popillia</taxon>
    </lineage>
</organism>
<dbReference type="InterPro" id="IPR036388">
    <property type="entry name" value="WH-like_DNA-bd_sf"/>
</dbReference>
<gene>
    <name evidence="1" type="ORF">QE152_g9344</name>
</gene>
<dbReference type="EMBL" id="JASPKY010000079">
    <property type="protein sequence ID" value="KAK9739060.1"/>
    <property type="molecule type" value="Genomic_DNA"/>
</dbReference>
<dbReference type="AlphaFoldDB" id="A0AAW1LZ29"/>
<evidence type="ECO:0008006" key="3">
    <source>
        <dbReference type="Google" id="ProtNLM"/>
    </source>
</evidence>